<dbReference type="InterPro" id="IPR004682">
    <property type="entry name" value="TRAP_DctP"/>
</dbReference>
<dbReference type="Gene3D" id="3.40.190.170">
    <property type="entry name" value="Bacterial extracellular solute-binding protein, family 7"/>
    <property type="match status" value="1"/>
</dbReference>
<dbReference type="RefSeq" id="WP_013605752.1">
    <property type="nucleotide sequence ID" value="NC_015152.1"/>
</dbReference>
<dbReference type="STRING" id="158189.SpiBuddy_0054"/>
<evidence type="ECO:0000313" key="6">
    <source>
        <dbReference type="EMBL" id="ADY11899.1"/>
    </source>
</evidence>
<evidence type="ECO:0000256" key="5">
    <source>
        <dbReference type="SAM" id="SignalP"/>
    </source>
</evidence>
<keyword evidence="7" id="KW-1185">Reference proteome</keyword>
<dbReference type="PANTHER" id="PTHR33376:SF4">
    <property type="entry name" value="SIALIC ACID-BINDING PERIPLASMIC PROTEIN SIAP"/>
    <property type="match status" value="1"/>
</dbReference>
<evidence type="ECO:0000256" key="2">
    <source>
        <dbReference type="ARBA" id="ARBA00009023"/>
    </source>
</evidence>
<evidence type="ECO:0000256" key="3">
    <source>
        <dbReference type="ARBA" id="ARBA00022448"/>
    </source>
</evidence>
<evidence type="ECO:0000256" key="1">
    <source>
        <dbReference type="ARBA" id="ARBA00004196"/>
    </source>
</evidence>
<dbReference type="AlphaFoldDB" id="F0RX49"/>
<dbReference type="OrthoDB" id="356895at2"/>
<dbReference type="Proteomes" id="UP000008466">
    <property type="component" value="Chromosome"/>
</dbReference>
<dbReference type="PANTHER" id="PTHR33376">
    <property type="match status" value="1"/>
</dbReference>
<dbReference type="PIRSF" id="PIRSF006470">
    <property type="entry name" value="DctB"/>
    <property type="match status" value="1"/>
</dbReference>
<feature type="signal peptide" evidence="5">
    <location>
        <begin position="1"/>
        <end position="20"/>
    </location>
</feature>
<dbReference type="NCBIfam" id="TIGR00787">
    <property type="entry name" value="dctP"/>
    <property type="match status" value="1"/>
</dbReference>
<keyword evidence="3" id="KW-0813">Transport</keyword>
<name>F0RX49_SPHGB</name>
<reference evidence="7" key="1">
    <citation type="submission" date="2011-02" db="EMBL/GenBank/DDBJ databases">
        <title>Complete sequence of Spirochaeta sp. Buddy.</title>
        <authorList>
            <person name="Lucas S."/>
            <person name="Copeland A."/>
            <person name="Lapidus A."/>
            <person name="Cheng J.-F."/>
            <person name="Goodwin L."/>
            <person name="Pitluck S."/>
            <person name="Zeytun A."/>
            <person name="Detter J.C."/>
            <person name="Han C."/>
            <person name="Tapia R."/>
            <person name="Land M."/>
            <person name="Hauser L."/>
            <person name="Kyrpides N."/>
            <person name="Ivanova N."/>
            <person name="Mikhailova N."/>
            <person name="Pagani I."/>
            <person name="Ritalahti K.M."/>
            <person name="Loeffler F.E."/>
            <person name="Woyke T."/>
        </authorList>
    </citation>
    <scope>NUCLEOTIDE SEQUENCE [LARGE SCALE GENOMIC DNA]</scope>
    <source>
        <strain evidence="7">ATCC BAA-1886 / DSM 22777 / Buddy</strain>
    </source>
</reference>
<dbReference type="InterPro" id="IPR038404">
    <property type="entry name" value="TRAP_DctP_sf"/>
</dbReference>
<dbReference type="HOGENOM" id="CLU_036176_1_0_12"/>
<protein>
    <submittedName>
        <fullName evidence="6">TRAP dicarboxylate transporter, DctP subunit</fullName>
    </submittedName>
</protein>
<dbReference type="CDD" id="cd13603">
    <property type="entry name" value="PBP2_TRAP_Siap_TeaA_like"/>
    <property type="match status" value="1"/>
</dbReference>
<organism evidence="6 7">
    <name type="scientific">Sphaerochaeta globosa (strain ATCC BAA-1886 / DSM 22777 / Buddy)</name>
    <name type="common">Spirochaeta sp. (strain Buddy)</name>
    <dbReference type="NCBI Taxonomy" id="158189"/>
    <lineage>
        <taxon>Bacteria</taxon>
        <taxon>Pseudomonadati</taxon>
        <taxon>Spirochaetota</taxon>
        <taxon>Spirochaetia</taxon>
        <taxon>Spirochaetales</taxon>
        <taxon>Sphaerochaetaceae</taxon>
        <taxon>Sphaerochaeta</taxon>
    </lineage>
</organism>
<gene>
    <name evidence="6" type="ordered locus">SpiBuddy_0054</name>
</gene>
<comment type="subcellular location">
    <subcellularLocation>
        <location evidence="1">Cell envelope</location>
    </subcellularLocation>
</comment>
<comment type="similarity">
    <text evidence="2">Belongs to the bacterial solute-binding protein 7 family.</text>
</comment>
<evidence type="ECO:0000313" key="7">
    <source>
        <dbReference type="Proteomes" id="UP000008466"/>
    </source>
</evidence>
<dbReference type="InterPro" id="IPR018389">
    <property type="entry name" value="DctP_fam"/>
</dbReference>
<sequence length="340" mass="37018">MKKRIIALLLVVSLVGVLFAAGQAEASGPTAAKPLVLRYAHMNPASSPNGLQATYFADKIAEKTGGAIKIEVYPASQLGSISEMAEAVSMGSIAMHHNTYGGLQPLLNDLGLFDTPYLYRDVDHLLKATDPETSPALKELNQKLIDTRGVRILYSFYFGTRELTANHAVYSPKDLAGKKIRAIPSPIYLAAVEGMGAVAVPIDWAEVPVALSTGVADGQENPVSTLVTSNIFEVQKFAMMTDHIMGSEPVVINEKVWQALSAEHKKLFTEVARETRDWASNYVQQNEAKDVQTLKDKGMKIITKADGLKVDEFRASVSKVVNDRFGAAWGKYYEMIAAVK</sequence>
<accession>F0RX49</accession>
<evidence type="ECO:0000256" key="4">
    <source>
        <dbReference type="ARBA" id="ARBA00022729"/>
    </source>
</evidence>
<dbReference type="NCBIfam" id="NF037995">
    <property type="entry name" value="TRAP_S1"/>
    <property type="match status" value="1"/>
</dbReference>
<dbReference type="EMBL" id="CP002541">
    <property type="protein sequence ID" value="ADY11899.1"/>
    <property type="molecule type" value="Genomic_DNA"/>
</dbReference>
<feature type="chain" id="PRO_5003257944" evidence="5">
    <location>
        <begin position="21"/>
        <end position="340"/>
    </location>
</feature>
<dbReference type="GO" id="GO:0055085">
    <property type="term" value="P:transmembrane transport"/>
    <property type="evidence" value="ECO:0007669"/>
    <property type="project" value="InterPro"/>
</dbReference>
<dbReference type="KEGG" id="sbu:SpiBuddy_0054"/>
<keyword evidence="4 5" id="KW-0732">Signal</keyword>
<dbReference type="eggNOG" id="COG1638">
    <property type="taxonomic scope" value="Bacteria"/>
</dbReference>
<dbReference type="GO" id="GO:0030288">
    <property type="term" value="C:outer membrane-bounded periplasmic space"/>
    <property type="evidence" value="ECO:0007669"/>
    <property type="project" value="InterPro"/>
</dbReference>
<dbReference type="Pfam" id="PF03480">
    <property type="entry name" value="DctP"/>
    <property type="match status" value="1"/>
</dbReference>
<proteinExistence type="inferred from homology"/>